<dbReference type="Proteomes" id="UP001501747">
    <property type="component" value="Unassembled WGS sequence"/>
</dbReference>
<dbReference type="PANTHER" id="PTHR11487:SF0">
    <property type="entry name" value="S-ACYL FATTY ACID SYNTHASE THIOESTERASE, MEDIUM CHAIN"/>
    <property type="match status" value="1"/>
</dbReference>
<dbReference type="SMART" id="SM00824">
    <property type="entry name" value="PKS_TE"/>
    <property type="match status" value="1"/>
</dbReference>
<dbReference type="Gene3D" id="3.40.50.1820">
    <property type="entry name" value="alpha/beta hydrolase"/>
    <property type="match status" value="1"/>
</dbReference>
<comment type="caution">
    <text evidence="4">The sequence shown here is derived from an EMBL/GenBank/DDBJ whole genome shotgun (WGS) entry which is preliminary data.</text>
</comment>
<dbReference type="PANTHER" id="PTHR11487">
    <property type="entry name" value="THIOESTERASE"/>
    <property type="match status" value="1"/>
</dbReference>
<evidence type="ECO:0000313" key="5">
    <source>
        <dbReference type="Proteomes" id="UP001501747"/>
    </source>
</evidence>
<dbReference type="InterPro" id="IPR001031">
    <property type="entry name" value="Thioesterase"/>
</dbReference>
<evidence type="ECO:0000259" key="3">
    <source>
        <dbReference type="SMART" id="SM00824"/>
    </source>
</evidence>
<organism evidence="4 5">
    <name type="scientific">Allokutzneria multivorans</name>
    <dbReference type="NCBI Taxonomy" id="1142134"/>
    <lineage>
        <taxon>Bacteria</taxon>
        <taxon>Bacillati</taxon>
        <taxon>Actinomycetota</taxon>
        <taxon>Actinomycetes</taxon>
        <taxon>Pseudonocardiales</taxon>
        <taxon>Pseudonocardiaceae</taxon>
        <taxon>Allokutzneria</taxon>
    </lineage>
</organism>
<dbReference type="InterPro" id="IPR029058">
    <property type="entry name" value="AB_hydrolase_fold"/>
</dbReference>
<keyword evidence="5" id="KW-1185">Reference proteome</keyword>
<dbReference type="InterPro" id="IPR020802">
    <property type="entry name" value="TesA-like"/>
</dbReference>
<keyword evidence="2 4" id="KW-0378">Hydrolase</keyword>
<dbReference type="RefSeq" id="WP_344874475.1">
    <property type="nucleotide sequence ID" value="NZ_BAABAL010000008.1"/>
</dbReference>
<dbReference type="GO" id="GO:0016787">
    <property type="term" value="F:hydrolase activity"/>
    <property type="evidence" value="ECO:0007669"/>
    <property type="project" value="UniProtKB-KW"/>
</dbReference>
<comment type="similarity">
    <text evidence="1">Belongs to the thioesterase family.</text>
</comment>
<dbReference type="Pfam" id="PF00975">
    <property type="entry name" value="Thioesterase"/>
    <property type="match status" value="1"/>
</dbReference>
<name>A0ABP7RZR7_9PSEU</name>
<gene>
    <name evidence="4" type="ORF">GCM10022247_27040</name>
</gene>
<evidence type="ECO:0000256" key="1">
    <source>
        <dbReference type="ARBA" id="ARBA00007169"/>
    </source>
</evidence>
<reference evidence="5" key="1">
    <citation type="journal article" date="2019" name="Int. J. Syst. Evol. Microbiol.">
        <title>The Global Catalogue of Microorganisms (GCM) 10K type strain sequencing project: providing services to taxonomists for standard genome sequencing and annotation.</title>
        <authorList>
            <consortium name="The Broad Institute Genomics Platform"/>
            <consortium name="The Broad Institute Genome Sequencing Center for Infectious Disease"/>
            <person name="Wu L."/>
            <person name="Ma J."/>
        </authorList>
    </citation>
    <scope>NUCLEOTIDE SEQUENCE [LARGE SCALE GENOMIC DNA]</scope>
    <source>
        <strain evidence="5">JCM 17342</strain>
    </source>
</reference>
<feature type="domain" description="Thioesterase TesA-like" evidence="3">
    <location>
        <begin position="20"/>
        <end position="238"/>
    </location>
</feature>
<dbReference type="SUPFAM" id="SSF53474">
    <property type="entry name" value="alpha/beta-Hydrolases"/>
    <property type="match status" value="1"/>
</dbReference>
<accession>A0ABP7RZR7</accession>
<protein>
    <submittedName>
        <fullName evidence="4">Alpha/beta fold hydrolase</fullName>
    </submittedName>
</protein>
<evidence type="ECO:0000313" key="4">
    <source>
        <dbReference type="EMBL" id="GAA4004603.1"/>
    </source>
</evidence>
<proteinExistence type="inferred from homology"/>
<evidence type="ECO:0000256" key="2">
    <source>
        <dbReference type="ARBA" id="ARBA00022801"/>
    </source>
</evidence>
<dbReference type="EMBL" id="BAABAL010000008">
    <property type="protein sequence ID" value="GAA4004603.1"/>
    <property type="molecule type" value="Genomic_DNA"/>
</dbReference>
<sequence>MSPRWLRCRTPRAAARTRLVCFPHAGGSASFFGTWGAGLPQDVELWAVQFPGREDRIADAVPASMAEVVAGVLADLGPLLDRPLALFGHSMGAVAAYEVARALEARGEAPTRVFASARHAPDELVGGDIHLRDDAGLVEEVVRVGGAGAEVLKANPELWPVFLPAIRADYRVEETYRHLAGAPLRAPITAVVGEDDSEVTPAQAERWSDFTTGGFDLRVVPGDHFYPVRHNAMLLDLLTCQLNEVKDVLR</sequence>
<dbReference type="InterPro" id="IPR012223">
    <property type="entry name" value="TEII"/>
</dbReference>